<accession>A0ABR9IB09</accession>
<dbReference type="RefSeq" id="WP_086858710.1">
    <property type="nucleotide sequence ID" value="NZ_JADBEG010000001.1"/>
</dbReference>
<keyword evidence="2" id="KW-1185">Reference proteome</keyword>
<gene>
    <name evidence="1" type="ORF">H4696_007456</name>
</gene>
<protein>
    <submittedName>
        <fullName evidence="1">Uncharacterized protein</fullName>
    </submittedName>
</protein>
<name>A0ABR9IB09_9PSEU</name>
<evidence type="ECO:0000313" key="2">
    <source>
        <dbReference type="Proteomes" id="UP000631670"/>
    </source>
</evidence>
<comment type="caution">
    <text evidence="1">The sequence shown here is derived from an EMBL/GenBank/DDBJ whole genome shotgun (WGS) entry which is preliminary data.</text>
</comment>
<sequence>MTNNAAEVGGFQFLDFIVAGPRQSTRVVTDQKERYLGQQGPGWIYYGDLYAGLRVAMGSVNPRAKLEQVVRHAAAADESRGRAYEEAVAGFFRLLPKASTGIPVKLERWQDDDLTVVMRRMIGIRQAGGKQLFVAPYVKATALDQNGADVLLYLMESVLDQALPGATPVVWDLRQGREFKLRRNTNRTALEQHVRAQAKAYMYVWNTAA</sequence>
<dbReference type="EMBL" id="JADBEG010000001">
    <property type="protein sequence ID" value="MBE1500356.1"/>
    <property type="molecule type" value="Genomic_DNA"/>
</dbReference>
<reference evidence="1 2" key="1">
    <citation type="submission" date="2020-10" db="EMBL/GenBank/DDBJ databases">
        <title>Sequencing the genomes of 1000 actinobacteria strains.</title>
        <authorList>
            <person name="Klenk H.-P."/>
        </authorList>
    </citation>
    <scope>NUCLEOTIDE SEQUENCE [LARGE SCALE GENOMIC DNA]</scope>
    <source>
        <strain evidence="1 2">DSM 44653</strain>
    </source>
</reference>
<organism evidence="1 2">
    <name type="scientific">Amycolatopsis lexingtonensis</name>
    <dbReference type="NCBI Taxonomy" id="218822"/>
    <lineage>
        <taxon>Bacteria</taxon>
        <taxon>Bacillati</taxon>
        <taxon>Actinomycetota</taxon>
        <taxon>Actinomycetes</taxon>
        <taxon>Pseudonocardiales</taxon>
        <taxon>Pseudonocardiaceae</taxon>
        <taxon>Amycolatopsis</taxon>
    </lineage>
</organism>
<dbReference type="Proteomes" id="UP000631670">
    <property type="component" value="Unassembled WGS sequence"/>
</dbReference>
<proteinExistence type="predicted"/>
<evidence type="ECO:0000313" key="1">
    <source>
        <dbReference type="EMBL" id="MBE1500356.1"/>
    </source>
</evidence>